<dbReference type="Proteomes" id="UP000192638">
    <property type="component" value="Unassembled WGS sequence"/>
</dbReference>
<dbReference type="AlphaFoldDB" id="A0A1V9R1J4"/>
<sequence>MYRFFVPMKKIPRTTHQQKQVHVVHGKPIFYEPNDLKLARQKFMANLARYIPDEKITGKIRLMIKWCFDSKGKYPDGTFKDTKPDLDNSVKLLQDCMTSLGFWEDDRFIVSLIVEKFWSDIPGIFIQIEVVDDELE</sequence>
<gene>
    <name evidence="1" type="ORF">B6U60_04275</name>
</gene>
<reference evidence="1 2" key="1">
    <citation type="submission" date="2017-03" db="EMBL/GenBank/DDBJ databases">
        <title>Phylogenomics and comparative genomics of Lactobacillus salivarius, a mammalian gut commensal.</title>
        <authorList>
            <person name="Harris H.M."/>
        </authorList>
    </citation>
    <scope>NUCLEOTIDE SEQUENCE [LARGE SCALE GENOMIC DNA]</scope>
    <source>
        <strain evidence="1 2">LMG 14477</strain>
    </source>
</reference>
<proteinExistence type="predicted"/>
<dbReference type="Gene3D" id="3.30.1330.70">
    <property type="entry name" value="Holliday junction resolvase RusA"/>
    <property type="match status" value="1"/>
</dbReference>
<dbReference type="Pfam" id="PF05866">
    <property type="entry name" value="RusA"/>
    <property type="match status" value="1"/>
</dbReference>
<comment type="caution">
    <text evidence="1">The sequence shown here is derived from an EMBL/GenBank/DDBJ whole genome shotgun (WGS) entry which is preliminary data.</text>
</comment>
<evidence type="ECO:0000313" key="2">
    <source>
        <dbReference type="Proteomes" id="UP000192638"/>
    </source>
</evidence>
<dbReference type="InterPro" id="IPR036614">
    <property type="entry name" value="RusA-like_sf"/>
</dbReference>
<dbReference type="GO" id="GO:0006310">
    <property type="term" value="P:DNA recombination"/>
    <property type="evidence" value="ECO:0007669"/>
    <property type="project" value="InterPro"/>
</dbReference>
<dbReference type="InterPro" id="IPR008822">
    <property type="entry name" value="Endonuclease_RusA-like"/>
</dbReference>
<protein>
    <submittedName>
        <fullName evidence="1">Uncharacterized protein</fullName>
    </submittedName>
</protein>
<dbReference type="GO" id="GO:0000287">
    <property type="term" value="F:magnesium ion binding"/>
    <property type="evidence" value="ECO:0007669"/>
    <property type="project" value="InterPro"/>
</dbReference>
<dbReference type="RefSeq" id="WP_081530494.1">
    <property type="nucleotide sequence ID" value="NZ_NBEB01000041.1"/>
</dbReference>
<organism evidence="1 2">
    <name type="scientific">Ligilactobacillus salivarius</name>
    <dbReference type="NCBI Taxonomy" id="1624"/>
    <lineage>
        <taxon>Bacteria</taxon>
        <taxon>Bacillati</taxon>
        <taxon>Bacillota</taxon>
        <taxon>Bacilli</taxon>
        <taxon>Lactobacillales</taxon>
        <taxon>Lactobacillaceae</taxon>
        <taxon>Ligilactobacillus</taxon>
    </lineage>
</organism>
<dbReference type="EMBL" id="NBEB01000041">
    <property type="protein sequence ID" value="OQQ84377.1"/>
    <property type="molecule type" value="Genomic_DNA"/>
</dbReference>
<dbReference type="SUPFAM" id="SSF103084">
    <property type="entry name" value="Holliday junction resolvase RusA"/>
    <property type="match status" value="1"/>
</dbReference>
<name>A0A1V9R1J4_9LACO</name>
<accession>A0A1V9R1J4</accession>
<dbReference type="GO" id="GO:0006281">
    <property type="term" value="P:DNA repair"/>
    <property type="evidence" value="ECO:0007669"/>
    <property type="project" value="InterPro"/>
</dbReference>
<evidence type="ECO:0000313" key="1">
    <source>
        <dbReference type="EMBL" id="OQQ84377.1"/>
    </source>
</evidence>